<feature type="region of interest" description="Disordered" evidence="1">
    <location>
        <begin position="1"/>
        <end position="48"/>
    </location>
</feature>
<evidence type="ECO:0000313" key="2">
    <source>
        <dbReference type="EMBL" id="GFH15865.1"/>
    </source>
</evidence>
<evidence type="ECO:0000313" key="3">
    <source>
        <dbReference type="Proteomes" id="UP000485058"/>
    </source>
</evidence>
<organism evidence="2 3">
    <name type="scientific">Haematococcus lacustris</name>
    <name type="common">Green alga</name>
    <name type="synonym">Haematococcus pluvialis</name>
    <dbReference type="NCBI Taxonomy" id="44745"/>
    <lineage>
        <taxon>Eukaryota</taxon>
        <taxon>Viridiplantae</taxon>
        <taxon>Chlorophyta</taxon>
        <taxon>core chlorophytes</taxon>
        <taxon>Chlorophyceae</taxon>
        <taxon>CS clade</taxon>
        <taxon>Chlamydomonadales</taxon>
        <taxon>Haematococcaceae</taxon>
        <taxon>Haematococcus</taxon>
    </lineage>
</organism>
<dbReference type="Proteomes" id="UP000485058">
    <property type="component" value="Unassembled WGS sequence"/>
</dbReference>
<gene>
    <name evidence="2" type="ORF">HaLaN_12176</name>
</gene>
<comment type="caution">
    <text evidence="2">The sequence shown here is derived from an EMBL/GenBank/DDBJ whole genome shotgun (WGS) entry which is preliminary data.</text>
</comment>
<protein>
    <submittedName>
        <fullName evidence="2">Uncharacterized protein</fullName>
    </submittedName>
</protein>
<name>A0A699Z2T6_HAELA</name>
<sequence>MKGDQDKEAEQRRGSSTPWPSGMPGPDMAGVASEGDGPAAGDAGGQGAAVVAAAAPALPWHRSAVAGLHTQLLLPAASASMPWQRALAGCPHPWAGSLAWHSTSAGEVVNG</sequence>
<dbReference type="AlphaFoldDB" id="A0A699Z2T6"/>
<accession>A0A699Z2T6</accession>
<keyword evidence="3" id="KW-1185">Reference proteome</keyword>
<reference evidence="2 3" key="1">
    <citation type="submission" date="2020-02" db="EMBL/GenBank/DDBJ databases">
        <title>Draft genome sequence of Haematococcus lacustris strain NIES-144.</title>
        <authorList>
            <person name="Morimoto D."/>
            <person name="Nakagawa S."/>
            <person name="Yoshida T."/>
            <person name="Sawayama S."/>
        </authorList>
    </citation>
    <scope>NUCLEOTIDE SEQUENCE [LARGE SCALE GENOMIC DNA]</scope>
    <source>
        <strain evidence="2 3">NIES-144</strain>
    </source>
</reference>
<proteinExistence type="predicted"/>
<dbReference type="EMBL" id="BLLF01000912">
    <property type="protein sequence ID" value="GFH15865.1"/>
    <property type="molecule type" value="Genomic_DNA"/>
</dbReference>
<feature type="compositionally biased region" description="Basic and acidic residues" evidence="1">
    <location>
        <begin position="1"/>
        <end position="13"/>
    </location>
</feature>
<evidence type="ECO:0000256" key="1">
    <source>
        <dbReference type="SAM" id="MobiDB-lite"/>
    </source>
</evidence>